<dbReference type="AlphaFoldDB" id="A0A6I9Y149"/>
<reference evidence="3" key="1">
    <citation type="submission" date="2025-08" db="UniProtKB">
        <authorList>
            <consortium name="RefSeq"/>
        </authorList>
    </citation>
    <scope>IDENTIFICATION</scope>
    <source>
        <tissue evidence="3">Skeletal muscle</tissue>
    </source>
</reference>
<feature type="domain" description="DAAF9 CobW C-like" evidence="1">
    <location>
        <begin position="28"/>
        <end position="73"/>
    </location>
</feature>
<dbReference type="Proteomes" id="UP000504617">
    <property type="component" value="Unplaced"/>
</dbReference>
<dbReference type="RefSeq" id="XP_013920617.1">
    <property type="nucleotide sequence ID" value="XM_014065142.1"/>
</dbReference>
<evidence type="ECO:0000259" key="1">
    <source>
        <dbReference type="Pfam" id="PF23319"/>
    </source>
</evidence>
<dbReference type="InterPro" id="IPR056414">
    <property type="entry name" value="DAAF9_CobW_C"/>
</dbReference>
<dbReference type="GeneID" id="106547879"/>
<accession>A0A6I9Y149</accession>
<sequence>MLATRYLMYPGWFDGKFRAGSVFPPMVQICVWFNRPLEKMRFAAKCKALKSSNKSSPFSGNIYHIFGKVKFSGNCSASTLPPFLNYFILNPCRCHLRTYF</sequence>
<organism evidence="2 3">
    <name type="scientific">Thamnophis sirtalis</name>
    <dbReference type="NCBI Taxonomy" id="35019"/>
    <lineage>
        <taxon>Eukaryota</taxon>
        <taxon>Metazoa</taxon>
        <taxon>Chordata</taxon>
        <taxon>Craniata</taxon>
        <taxon>Vertebrata</taxon>
        <taxon>Euteleostomi</taxon>
        <taxon>Lepidosauria</taxon>
        <taxon>Squamata</taxon>
        <taxon>Bifurcata</taxon>
        <taxon>Unidentata</taxon>
        <taxon>Episquamata</taxon>
        <taxon>Toxicofera</taxon>
        <taxon>Serpentes</taxon>
        <taxon>Colubroidea</taxon>
        <taxon>Colubridae</taxon>
        <taxon>Natricinae</taxon>
        <taxon>Thamnophis</taxon>
    </lineage>
</organism>
<dbReference type="Pfam" id="PF23319">
    <property type="entry name" value="CobW_C_DAAF9"/>
    <property type="match status" value="1"/>
</dbReference>
<evidence type="ECO:0000313" key="2">
    <source>
        <dbReference type="Proteomes" id="UP000504617"/>
    </source>
</evidence>
<keyword evidence="2" id="KW-1185">Reference proteome</keyword>
<dbReference type="PANTHER" id="PTHR33664">
    <property type="entry name" value="RCG26366"/>
    <property type="match status" value="1"/>
</dbReference>
<gene>
    <name evidence="3" type="primary">LOC106547879</name>
</gene>
<dbReference type="InterPro" id="IPR040342">
    <property type="entry name" value="DNAAF9"/>
</dbReference>
<dbReference type="KEGG" id="tsr:106547879"/>
<dbReference type="PANTHER" id="PTHR33664:SF1">
    <property type="entry name" value="DYNEIN AXONEMAL ASSEMBLY FACTOR 9"/>
    <property type="match status" value="1"/>
</dbReference>
<name>A0A6I9Y149_9SAUR</name>
<dbReference type="OrthoDB" id="72033at2759"/>
<evidence type="ECO:0000313" key="3">
    <source>
        <dbReference type="RefSeq" id="XP_013920617.1"/>
    </source>
</evidence>
<protein>
    <submittedName>
        <fullName evidence="3">Uncharacterized protein C20orf194-like</fullName>
    </submittedName>
</protein>
<proteinExistence type="predicted"/>